<keyword evidence="1" id="KW-1133">Transmembrane helix</keyword>
<evidence type="ECO:0000256" key="1">
    <source>
        <dbReference type="SAM" id="Phobius"/>
    </source>
</evidence>
<dbReference type="AlphaFoldDB" id="A0A6M5ZZE5"/>
<feature type="transmembrane region" description="Helical" evidence="1">
    <location>
        <begin position="15"/>
        <end position="36"/>
    </location>
</feature>
<reference evidence="2" key="1">
    <citation type="submission" date="2019-10" db="EMBL/GenBank/DDBJ databases">
        <title>Tracking microevolution events of conjugative virulence plasmid p15WZ-82_Vir during transmission.</title>
        <authorList>
            <person name="Yang X."/>
        </authorList>
    </citation>
    <scope>NUCLEOTIDE SEQUENCE</scope>
    <source>
        <strain evidence="2">GH27</strain>
        <plasmid evidence="2">pGH27_175</plasmid>
    </source>
</reference>
<organism evidence="2">
    <name type="scientific">Klebsiella pneumoniae</name>
    <dbReference type="NCBI Taxonomy" id="573"/>
    <lineage>
        <taxon>Bacteria</taxon>
        <taxon>Pseudomonadati</taxon>
        <taxon>Pseudomonadota</taxon>
        <taxon>Gammaproteobacteria</taxon>
        <taxon>Enterobacterales</taxon>
        <taxon>Enterobacteriaceae</taxon>
        <taxon>Klebsiella/Raoultella group</taxon>
        <taxon>Klebsiella</taxon>
        <taxon>Klebsiella pneumoniae complex</taxon>
    </lineage>
</organism>
<dbReference type="PROSITE" id="PS51257">
    <property type="entry name" value="PROKAR_LIPOPROTEIN"/>
    <property type="match status" value="1"/>
</dbReference>
<keyword evidence="1" id="KW-0812">Transmembrane</keyword>
<geneLocation type="plasmid" evidence="2">
    <name>pGH27_175</name>
</geneLocation>
<evidence type="ECO:0000313" key="2">
    <source>
        <dbReference type="EMBL" id="QJX11318.1"/>
    </source>
</evidence>
<sequence>MRLVFSVAWQEEVGIVWVWGNGSSFSSLSCFVVFLLPKTICLYAHQTQREPF</sequence>
<accession>A0A6M5ZZE5</accession>
<proteinExistence type="predicted"/>
<keyword evidence="1" id="KW-0472">Membrane</keyword>
<dbReference type="EMBL" id="MN543571">
    <property type="protein sequence ID" value="QJX11318.1"/>
    <property type="molecule type" value="Genomic_DNA"/>
</dbReference>
<protein>
    <submittedName>
        <fullName evidence="2">Uncharacterized protein</fullName>
    </submittedName>
</protein>
<keyword evidence="2" id="KW-0614">Plasmid</keyword>
<name>A0A6M5ZZE5_KLEPN</name>